<comment type="caution">
    <text evidence="9">The sequence shown here is derived from an EMBL/GenBank/DDBJ whole genome shotgun (WGS) entry which is preliminary data.</text>
</comment>
<dbReference type="Pfam" id="PF00528">
    <property type="entry name" value="BPD_transp_1"/>
    <property type="match status" value="1"/>
</dbReference>
<organism evidence="9 10">
    <name type="scientific">Yanshouia hominis</name>
    <dbReference type="NCBI Taxonomy" id="2763673"/>
    <lineage>
        <taxon>Bacteria</taxon>
        <taxon>Bacillati</taxon>
        <taxon>Bacillota</taxon>
        <taxon>Clostridia</taxon>
        <taxon>Eubacteriales</taxon>
        <taxon>Oscillospiraceae</taxon>
        <taxon>Yanshouia</taxon>
    </lineage>
</organism>
<accession>A0ABR7NI70</accession>
<dbReference type="PANTHER" id="PTHR30151:SF0">
    <property type="entry name" value="ABC TRANSPORTER PERMEASE PROTEIN MJ0413-RELATED"/>
    <property type="match status" value="1"/>
</dbReference>
<keyword evidence="2 7" id="KW-0813">Transport</keyword>
<keyword evidence="10" id="KW-1185">Reference proteome</keyword>
<keyword evidence="3" id="KW-1003">Cell membrane</keyword>
<evidence type="ECO:0000256" key="3">
    <source>
        <dbReference type="ARBA" id="ARBA00022475"/>
    </source>
</evidence>
<keyword evidence="4 7" id="KW-0812">Transmembrane</keyword>
<name>A0ABR7NI70_9FIRM</name>
<proteinExistence type="inferred from homology"/>
<evidence type="ECO:0000256" key="7">
    <source>
        <dbReference type="RuleBase" id="RU363032"/>
    </source>
</evidence>
<dbReference type="RefSeq" id="WP_262399666.1">
    <property type="nucleotide sequence ID" value="NZ_JACRTB010000008.1"/>
</dbReference>
<comment type="subcellular location">
    <subcellularLocation>
        <location evidence="1 7">Cell membrane</location>
        <topology evidence="1 7">Multi-pass membrane protein</topology>
    </subcellularLocation>
</comment>
<sequence length="252" mass="27608">MQKFYRRSAPVLLSLAVWLLLWQMLSLRLDAEILLPAPHVVFRRFCALLVTAELWTAVLFSFVRIAGGFLLGLLCGASAAALSARFRPVKEFLSPAMALIKASPVASFTILLLTWVPSRNLSAVIAFLMTLPVIYTNLLAGISATDPLLLEMADLFGVGRLGRLRCIYLSQVLPFLRSGCGLALGLCWKAGVAAEVIGIPAGSIGERLYESKIYYDIPGLFAWTVVIILMSLLFGRIFLGLLDSAMRAIERM</sequence>
<dbReference type="EMBL" id="JACRTB010000008">
    <property type="protein sequence ID" value="MBC8576116.1"/>
    <property type="molecule type" value="Genomic_DNA"/>
</dbReference>
<evidence type="ECO:0000256" key="2">
    <source>
        <dbReference type="ARBA" id="ARBA00022448"/>
    </source>
</evidence>
<feature type="transmembrane region" description="Helical" evidence="7">
    <location>
        <begin position="69"/>
        <end position="86"/>
    </location>
</feature>
<feature type="domain" description="ABC transmembrane type-1" evidence="8">
    <location>
        <begin position="54"/>
        <end position="238"/>
    </location>
</feature>
<feature type="transmembrane region" description="Helical" evidence="7">
    <location>
        <begin position="92"/>
        <end position="116"/>
    </location>
</feature>
<keyword evidence="5 7" id="KW-1133">Transmembrane helix</keyword>
<dbReference type="PROSITE" id="PS50928">
    <property type="entry name" value="ABC_TM1"/>
    <property type="match status" value="1"/>
</dbReference>
<gene>
    <name evidence="9" type="ORF">H8717_06810</name>
</gene>
<evidence type="ECO:0000313" key="10">
    <source>
        <dbReference type="Proteomes" id="UP000658131"/>
    </source>
</evidence>
<dbReference type="Gene3D" id="1.10.3720.10">
    <property type="entry name" value="MetI-like"/>
    <property type="match status" value="1"/>
</dbReference>
<evidence type="ECO:0000256" key="4">
    <source>
        <dbReference type="ARBA" id="ARBA00022692"/>
    </source>
</evidence>
<evidence type="ECO:0000256" key="1">
    <source>
        <dbReference type="ARBA" id="ARBA00004651"/>
    </source>
</evidence>
<dbReference type="SUPFAM" id="SSF161098">
    <property type="entry name" value="MetI-like"/>
    <property type="match status" value="1"/>
</dbReference>
<dbReference type="InterPro" id="IPR035906">
    <property type="entry name" value="MetI-like_sf"/>
</dbReference>
<dbReference type="Proteomes" id="UP000658131">
    <property type="component" value="Unassembled WGS sequence"/>
</dbReference>
<protein>
    <submittedName>
        <fullName evidence="9">ABC transporter permease subunit</fullName>
    </submittedName>
</protein>
<evidence type="ECO:0000313" key="9">
    <source>
        <dbReference type="EMBL" id="MBC8576116.1"/>
    </source>
</evidence>
<keyword evidence="6 7" id="KW-0472">Membrane</keyword>
<evidence type="ECO:0000259" key="8">
    <source>
        <dbReference type="PROSITE" id="PS50928"/>
    </source>
</evidence>
<feature type="transmembrane region" description="Helical" evidence="7">
    <location>
        <begin position="220"/>
        <end position="242"/>
    </location>
</feature>
<feature type="transmembrane region" description="Helical" evidence="7">
    <location>
        <begin position="123"/>
        <end position="144"/>
    </location>
</feature>
<comment type="similarity">
    <text evidence="7">Belongs to the binding-protein-dependent transport system permease family.</text>
</comment>
<dbReference type="InterPro" id="IPR000515">
    <property type="entry name" value="MetI-like"/>
</dbReference>
<evidence type="ECO:0000256" key="6">
    <source>
        <dbReference type="ARBA" id="ARBA00023136"/>
    </source>
</evidence>
<dbReference type="PANTHER" id="PTHR30151">
    <property type="entry name" value="ALKANE SULFONATE ABC TRANSPORTER-RELATED, MEMBRANE SUBUNIT"/>
    <property type="match status" value="1"/>
</dbReference>
<reference evidence="9 10" key="1">
    <citation type="submission" date="2020-08" db="EMBL/GenBank/DDBJ databases">
        <title>Genome public.</title>
        <authorList>
            <person name="Liu C."/>
            <person name="Sun Q."/>
        </authorList>
    </citation>
    <scope>NUCLEOTIDE SEQUENCE [LARGE SCALE GENOMIC DNA]</scope>
    <source>
        <strain evidence="9 10">BX1</strain>
    </source>
</reference>
<evidence type="ECO:0000256" key="5">
    <source>
        <dbReference type="ARBA" id="ARBA00022989"/>
    </source>
</evidence>
<feature type="transmembrane region" description="Helical" evidence="7">
    <location>
        <begin position="41"/>
        <end position="62"/>
    </location>
</feature>